<dbReference type="EMBL" id="JACEIK010001949">
    <property type="protein sequence ID" value="MCD7473263.1"/>
    <property type="molecule type" value="Genomic_DNA"/>
</dbReference>
<evidence type="ECO:0000256" key="1">
    <source>
        <dbReference type="SAM" id="MobiDB-lite"/>
    </source>
</evidence>
<organism evidence="2 3">
    <name type="scientific">Datura stramonium</name>
    <name type="common">Jimsonweed</name>
    <name type="synonym">Common thornapple</name>
    <dbReference type="NCBI Taxonomy" id="4076"/>
    <lineage>
        <taxon>Eukaryota</taxon>
        <taxon>Viridiplantae</taxon>
        <taxon>Streptophyta</taxon>
        <taxon>Embryophyta</taxon>
        <taxon>Tracheophyta</taxon>
        <taxon>Spermatophyta</taxon>
        <taxon>Magnoliopsida</taxon>
        <taxon>eudicotyledons</taxon>
        <taxon>Gunneridae</taxon>
        <taxon>Pentapetalae</taxon>
        <taxon>asterids</taxon>
        <taxon>lamiids</taxon>
        <taxon>Solanales</taxon>
        <taxon>Solanaceae</taxon>
        <taxon>Solanoideae</taxon>
        <taxon>Datureae</taxon>
        <taxon>Datura</taxon>
    </lineage>
</organism>
<proteinExistence type="predicted"/>
<name>A0ABS8TQM9_DATST</name>
<feature type="region of interest" description="Disordered" evidence="1">
    <location>
        <begin position="1"/>
        <end position="56"/>
    </location>
</feature>
<keyword evidence="3" id="KW-1185">Reference proteome</keyword>
<accession>A0ABS8TQM9</accession>
<dbReference type="Proteomes" id="UP000823775">
    <property type="component" value="Unassembled WGS sequence"/>
</dbReference>
<evidence type="ECO:0000313" key="3">
    <source>
        <dbReference type="Proteomes" id="UP000823775"/>
    </source>
</evidence>
<gene>
    <name evidence="2" type="ORF">HAX54_014997</name>
</gene>
<comment type="caution">
    <text evidence="2">The sequence shown here is derived from an EMBL/GenBank/DDBJ whole genome shotgun (WGS) entry which is preliminary data.</text>
</comment>
<feature type="compositionally biased region" description="Basic and acidic residues" evidence="1">
    <location>
        <begin position="19"/>
        <end position="56"/>
    </location>
</feature>
<protein>
    <submittedName>
        <fullName evidence="2">Uncharacterized protein</fullName>
    </submittedName>
</protein>
<evidence type="ECO:0000313" key="2">
    <source>
        <dbReference type="EMBL" id="MCD7473263.1"/>
    </source>
</evidence>
<sequence length="234" mass="26752">MTPQRTSRPRTGKQSYPTDKGKGKEKRPAKAEPESGSDPKLEESLRKAKEDQEKRAELHRRYFPKLVPEFYASYGAAQKHQKVTSPLRSRLCLEKVKDRYTWIAALIAAGTPTWVKDGGQIYKSDLNVQAKHWLGHSHQCRRYYCHRNERSSSTKTYLSSIPNVVTNLCHDTGVPEIERIDENIWVTQVVDITKIQDEMNPKLKKRKREPVVPHASKTAIGIESEIVPNHVADA</sequence>
<reference evidence="2 3" key="1">
    <citation type="journal article" date="2021" name="BMC Genomics">
        <title>Datura genome reveals duplications of psychoactive alkaloid biosynthetic genes and high mutation rate following tissue culture.</title>
        <authorList>
            <person name="Rajewski A."/>
            <person name="Carter-House D."/>
            <person name="Stajich J."/>
            <person name="Litt A."/>
        </authorList>
    </citation>
    <scope>NUCLEOTIDE SEQUENCE [LARGE SCALE GENOMIC DNA]</scope>
    <source>
        <strain evidence="2">AR-01</strain>
    </source>
</reference>